<keyword evidence="7" id="KW-1185">Reference proteome</keyword>
<reference evidence="6 7" key="1">
    <citation type="submission" date="2020-04" db="EMBL/GenBank/DDBJ databases">
        <title>Draft genome of Leeia sp. IMCC25680.</title>
        <authorList>
            <person name="Song J."/>
            <person name="Cho J.-C."/>
        </authorList>
    </citation>
    <scope>NUCLEOTIDE SEQUENCE [LARGE SCALE GENOMIC DNA]</scope>
    <source>
        <strain evidence="6 7">IMCC25680</strain>
    </source>
</reference>
<dbReference type="InterPro" id="IPR015422">
    <property type="entry name" value="PyrdxlP-dep_Trfase_small"/>
</dbReference>
<dbReference type="RefSeq" id="WP_168876203.1">
    <property type="nucleotide sequence ID" value="NZ_JABAIM010000001.1"/>
</dbReference>
<dbReference type="PANTHER" id="PTHR30244">
    <property type="entry name" value="TRANSAMINASE"/>
    <property type="match status" value="1"/>
</dbReference>
<dbReference type="InterPro" id="IPR015421">
    <property type="entry name" value="PyrdxlP-dep_Trfase_major"/>
</dbReference>
<comment type="caution">
    <text evidence="6">The sequence shown here is derived from an EMBL/GenBank/DDBJ whole genome shotgun (WGS) entry which is preliminary data.</text>
</comment>
<organism evidence="6 7">
    <name type="scientific">Leeia aquatica</name>
    <dbReference type="NCBI Taxonomy" id="2725557"/>
    <lineage>
        <taxon>Bacteria</taxon>
        <taxon>Pseudomonadati</taxon>
        <taxon>Pseudomonadota</taxon>
        <taxon>Betaproteobacteria</taxon>
        <taxon>Neisseriales</taxon>
        <taxon>Leeiaceae</taxon>
        <taxon>Leeia</taxon>
    </lineage>
</organism>
<dbReference type="EMBL" id="JABAIM010000001">
    <property type="protein sequence ID" value="NLR74597.1"/>
    <property type="molecule type" value="Genomic_DNA"/>
</dbReference>
<evidence type="ECO:0000256" key="3">
    <source>
        <dbReference type="PIRSR" id="PIRSR000390-1"/>
    </source>
</evidence>
<dbReference type="AlphaFoldDB" id="A0A847S6A7"/>
<proteinExistence type="inferred from homology"/>
<dbReference type="Gene3D" id="3.40.640.10">
    <property type="entry name" value="Type I PLP-dependent aspartate aminotransferase-like (Major domain)"/>
    <property type="match status" value="1"/>
</dbReference>
<evidence type="ECO:0000256" key="4">
    <source>
        <dbReference type="PIRSR" id="PIRSR000390-2"/>
    </source>
</evidence>
<dbReference type="Pfam" id="PF01041">
    <property type="entry name" value="DegT_DnrJ_EryC1"/>
    <property type="match status" value="1"/>
</dbReference>
<dbReference type="CDD" id="cd00616">
    <property type="entry name" value="AHBA_syn"/>
    <property type="match status" value="1"/>
</dbReference>
<dbReference type="Proteomes" id="UP000587991">
    <property type="component" value="Unassembled WGS sequence"/>
</dbReference>
<evidence type="ECO:0000313" key="7">
    <source>
        <dbReference type="Proteomes" id="UP000587991"/>
    </source>
</evidence>
<dbReference type="PANTHER" id="PTHR30244:SF36">
    <property type="entry name" value="3-OXO-GLUCOSE-6-PHOSPHATE:GLUTAMATE AMINOTRANSFERASE"/>
    <property type="match status" value="1"/>
</dbReference>
<sequence>MIPFVSPLAQYQAHRSEIRAAIDRVLDSGWYILGESVSQFEHAFADWTGMPHAVGVGNGTDSLVLALLAAGVGPGDEVITVSHTAVATVSAVATTGATPVLVDVCPQRYTLAPALLEAAYSPRTKAVIAVHLYGQPADLAAIQTFTQRHGLLLIEDCAQAHGARWQGQRVGSVGDLSCFSFYPTKNLGAIGDGGLVACRDPQRFERLQLLRQYGWKQRYISDMHGLNTRLDELQAAILLAKLPCLDADNAARRARAQRYRERLQGLPLQLPPDVADCEAVYHLFVIQLDDRDGLQAALKEAGIQSLVHYPVPVHQQPAYQATQRLPQPLPVTERLARRVLSLPMFPELPLEQVDEVADAIHRFFAA</sequence>
<keyword evidence="1 4" id="KW-0663">Pyridoxal phosphate</keyword>
<keyword evidence="6" id="KW-0808">Transferase</keyword>
<evidence type="ECO:0000256" key="2">
    <source>
        <dbReference type="ARBA" id="ARBA00037999"/>
    </source>
</evidence>
<gene>
    <name evidence="6" type="ORF">HF682_05440</name>
</gene>
<evidence type="ECO:0000256" key="1">
    <source>
        <dbReference type="ARBA" id="ARBA00022898"/>
    </source>
</evidence>
<dbReference type="GO" id="GO:0030170">
    <property type="term" value="F:pyridoxal phosphate binding"/>
    <property type="evidence" value="ECO:0007669"/>
    <property type="project" value="TreeGrafter"/>
</dbReference>
<dbReference type="Gene3D" id="3.90.1150.10">
    <property type="entry name" value="Aspartate Aminotransferase, domain 1"/>
    <property type="match status" value="1"/>
</dbReference>
<dbReference type="PIRSF" id="PIRSF000390">
    <property type="entry name" value="PLP_StrS"/>
    <property type="match status" value="1"/>
</dbReference>
<dbReference type="GO" id="GO:0008483">
    <property type="term" value="F:transaminase activity"/>
    <property type="evidence" value="ECO:0007669"/>
    <property type="project" value="UniProtKB-KW"/>
</dbReference>
<comment type="similarity">
    <text evidence="2 5">Belongs to the DegT/DnrJ/EryC1 family.</text>
</comment>
<dbReference type="SUPFAM" id="SSF53383">
    <property type="entry name" value="PLP-dependent transferases"/>
    <property type="match status" value="1"/>
</dbReference>
<keyword evidence="6" id="KW-0032">Aminotransferase</keyword>
<dbReference type="GO" id="GO:0000271">
    <property type="term" value="P:polysaccharide biosynthetic process"/>
    <property type="evidence" value="ECO:0007669"/>
    <property type="project" value="TreeGrafter"/>
</dbReference>
<dbReference type="InterPro" id="IPR000653">
    <property type="entry name" value="DegT/StrS_aminotransferase"/>
</dbReference>
<name>A0A847S6A7_9NEIS</name>
<evidence type="ECO:0000313" key="6">
    <source>
        <dbReference type="EMBL" id="NLR74597.1"/>
    </source>
</evidence>
<feature type="modified residue" description="N6-(pyridoxal phosphate)lysine" evidence="4">
    <location>
        <position position="185"/>
    </location>
</feature>
<feature type="active site" description="Proton acceptor" evidence="3">
    <location>
        <position position="185"/>
    </location>
</feature>
<accession>A0A847S6A7</accession>
<dbReference type="InterPro" id="IPR015424">
    <property type="entry name" value="PyrdxlP-dep_Trfase"/>
</dbReference>
<protein>
    <submittedName>
        <fullName evidence="6">DegT/DnrJ/EryC1/StrS family aminotransferase</fullName>
    </submittedName>
</protein>
<evidence type="ECO:0000256" key="5">
    <source>
        <dbReference type="RuleBase" id="RU004508"/>
    </source>
</evidence>